<evidence type="ECO:0000256" key="1">
    <source>
        <dbReference type="SAM" id="MobiDB-lite"/>
    </source>
</evidence>
<dbReference type="Proteomes" id="UP000015106">
    <property type="component" value="Chromosome 7"/>
</dbReference>
<evidence type="ECO:0000313" key="3">
    <source>
        <dbReference type="Proteomes" id="UP000015106"/>
    </source>
</evidence>
<keyword evidence="3" id="KW-1185">Reference proteome</keyword>
<dbReference type="AlphaFoldDB" id="A0A8R7R4P2"/>
<accession>A0A8R7R4P2</accession>
<feature type="region of interest" description="Disordered" evidence="1">
    <location>
        <begin position="1"/>
        <end position="21"/>
    </location>
</feature>
<reference evidence="2" key="2">
    <citation type="submission" date="2018-03" db="EMBL/GenBank/DDBJ databases">
        <title>The Triticum urartu genome reveals the dynamic nature of wheat genome evolution.</title>
        <authorList>
            <person name="Ling H."/>
            <person name="Ma B."/>
            <person name="Shi X."/>
            <person name="Liu H."/>
            <person name="Dong L."/>
            <person name="Sun H."/>
            <person name="Cao Y."/>
            <person name="Gao Q."/>
            <person name="Zheng S."/>
            <person name="Li Y."/>
            <person name="Yu Y."/>
            <person name="Du H."/>
            <person name="Qi M."/>
            <person name="Li Y."/>
            <person name="Yu H."/>
            <person name="Cui Y."/>
            <person name="Wang N."/>
            <person name="Chen C."/>
            <person name="Wu H."/>
            <person name="Zhao Y."/>
            <person name="Zhang J."/>
            <person name="Li Y."/>
            <person name="Zhou W."/>
            <person name="Zhang B."/>
            <person name="Hu W."/>
            <person name="Eijk M."/>
            <person name="Tang J."/>
            <person name="Witsenboer H."/>
            <person name="Zhao S."/>
            <person name="Li Z."/>
            <person name="Zhang A."/>
            <person name="Wang D."/>
            <person name="Liang C."/>
        </authorList>
    </citation>
    <scope>NUCLEOTIDE SEQUENCE [LARGE SCALE GENOMIC DNA]</scope>
    <source>
        <strain evidence="2">cv. G1812</strain>
    </source>
</reference>
<dbReference type="Gramene" id="TuG1812G0700002991.01.T02">
    <property type="protein sequence ID" value="TuG1812G0700002991.01.T02.cds464484"/>
    <property type="gene ID" value="TuG1812G0700002991.01"/>
</dbReference>
<sequence length="70" mass="7878">MPGGTWRDVMPMSKGTSGSTETGFCLATPRRKRQCQALTSLHVLWAYHPILSFSYQHDCFTVNFPNIVSD</sequence>
<name>A0A8R7R4P2_TRIUA</name>
<organism evidence="2 3">
    <name type="scientific">Triticum urartu</name>
    <name type="common">Red wild einkorn</name>
    <name type="synonym">Crithodium urartu</name>
    <dbReference type="NCBI Taxonomy" id="4572"/>
    <lineage>
        <taxon>Eukaryota</taxon>
        <taxon>Viridiplantae</taxon>
        <taxon>Streptophyta</taxon>
        <taxon>Embryophyta</taxon>
        <taxon>Tracheophyta</taxon>
        <taxon>Spermatophyta</taxon>
        <taxon>Magnoliopsida</taxon>
        <taxon>Liliopsida</taxon>
        <taxon>Poales</taxon>
        <taxon>Poaceae</taxon>
        <taxon>BOP clade</taxon>
        <taxon>Pooideae</taxon>
        <taxon>Triticodae</taxon>
        <taxon>Triticeae</taxon>
        <taxon>Triticinae</taxon>
        <taxon>Triticum</taxon>
    </lineage>
</organism>
<dbReference type="EnsemblPlants" id="TuG1812G0700002991.01.T02">
    <property type="protein sequence ID" value="TuG1812G0700002991.01.T02.cds464484"/>
    <property type="gene ID" value="TuG1812G0700002991.01"/>
</dbReference>
<reference evidence="2" key="3">
    <citation type="submission" date="2022-06" db="UniProtKB">
        <authorList>
            <consortium name="EnsemblPlants"/>
        </authorList>
    </citation>
    <scope>IDENTIFICATION</scope>
</reference>
<proteinExistence type="predicted"/>
<protein>
    <submittedName>
        <fullName evidence="2">Uncharacterized protein</fullName>
    </submittedName>
</protein>
<evidence type="ECO:0000313" key="2">
    <source>
        <dbReference type="EnsemblPlants" id="TuG1812G0700002991.01.T02.cds464484"/>
    </source>
</evidence>
<reference evidence="3" key="1">
    <citation type="journal article" date="2013" name="Nature">
        <title>Draft genome of the wheat A-genome progenitor Triticum urartu.</title>
        <authorList>
            <person name="Ling H.Q."/>
            <person name="Zhao S."/>
            <person name="Liu D."/>
            <person name="Wang J."/>
            <person name="Sun H."/>
            <person name="Zhang C."/>
            <person name="Fan H."/>
            <person name="Li D."/>
            <person name="Dong L."/>
            <person name="Tao Y."/>
            <person name="Gao C."/>
            <person name="Wu H."/>
            <person name="Li Y."/>
            <person name="Cui Y."/>
            <person name="Guo X."/>
            <person name="Zheng S."/>
            <person name="Wang B."/>
            <person name="Yu K."/>
            <person name="Liang Q."/>
            <person name="Yang W."/>
            <person name="Lou X."/>
            <person name="Chen J."/>
            <person name="Feng M."/>
            <person name="Jian J."/>
            <person name="Zhang X."/>
            <person name="Luo G."/>
            <person name="Jiang Y."/>
            <person name="Liu J."/>
            <person name="Wang Z."/>
            <person name="Sha Y."/>
            <person name="Zhang B."/>
            <person name="Wu H."/>
            <person name="Tang D."/>
            <person name="Shen Q."/>
            <person name="Xue P."/>
            <person name="Zou S."/>
            <person name="Wang X."/>
            <person name="Liu X."/>
            <person name="Wang F."/>
            <person name="Yang Y."/>
            <person name="An X."/>
            <person name="Dong Z."/>
            <person name="Zhang K."/>
            <person name="Zhang X."/>
            <person name="Luo M.C."/>
            <person name="Dvorak J."/>
            <person name="Tong Y."/>
            <person name="Wang J."/>
            <person name="Yang H."/>
            <person name="Li Z."/>
            <person name="Wang D."/>
            <person name="Zhang A."/>
            <person name="Wang J."/>
        </authorList>
    </citation>
    <scope>NUCLEOTIDE SEQUENCE</scope>
    <source>
        <strain evidence="3">cv. G1812</strain>
    </source>
</reference>